<accession>A0A2I0HJX1</accession>
<sequence length="115" mass="12907">MRALPLAIASLGKAIGLQRPRSRGPWLVPLPTVWPLPIREPDTRSLFSTSIGRSNFTYSEVDCIGRGSNKSKRVPWAKNLDRSQVEEQFGVSTFIDQDGWLNQQPLNQIIGHPLQ</sequence>
<keyword evidence="2" id="KW-1185">Reference proteome</keyword>
<organism evidence="1 2">
    <name type="scientific">Punica granatum</name>
    <name type="common">Pomegranate</name>
    <dbReference type="NCBI Taxonomy" id="22663"/>
    <lineage>
        <taxon>Eukaryota</taxon>
        <taxon>Viridiplantae</taxon>
        <taxon>Streptophyta</taxon>
        <taxon>Embryophyta</taxon>
        <taxon>Tracheophyta</taxon>
        <taxon>Spermatophyta</taxon>
        <taxon>Magnoliopsida</taxon>
        <taxon>eudicotyledons</taxon>
        <taxon>Gunneridae</taxon>
        <taxon>Pentapetalae</taxon>
        <taxon>rosids</taxon>
        <taxon>malvids</taxon>
        <taxon>Myrtales</taxon>
        <taxon>Lythraceae</taxon>
        <taxon>Punica</taxon>
    </lineage>
</organism>
<reference evidence="1 2" key="1">
    <citation type="submission" date="2017-11" db="EMBL/GenBank/DDBJ databases">
        <title>De-novo sequencing of pomegranate (Punica granatum L.) genome.</title>
        <authorList>
            <person name="Akparov Z."/>
            <person name="Amiraslanov A."/>
            <person name="Hajiyeva S."/>
            <person name="Abbasov M."/>
            <person name="Kaur K."/>
            <person name="Hamwieh A."/>
            <person name="Solovyev V."/>
            <person name="Salamov A."/>
            <person name="Braich B."/>
            <person name="Kosarev P."/>
            <person name="Mahmoud A."/>
            <person name="Hajiyev E."/>
            <person name="Babayeva S."/>
            <person name="Izzatullayeva V."/>
            <person name="Mammadov A."/>
            <person name="Mammadov A."/>
            <person name="Sharifova S."/>
            <person name="Ojaghi J."/>
            <person name="Eynullazada K."/>
            <person name="Bayramov B."/>
            <person name="Abdulazimova A."/>
            <person name="Shahmuradov I."/>
        </authorList>
    </citation>
    <scope>NUCLEOTIDE SEQUENCE [LARGE SCALE GENOMIC DNA]</scope>
    <source>
        <strain evidence="2">cv. AG2017</strain>
        <tissue evidence="1">Leaf</tissue>
    </source>
</reference>
<dbReference type="EMBL" id="PGOL01008127">
    <property type="protein sequence ID" value="PKI32027.1"/>
    <property type="molecule type" value="Genomic_DNA"/>
</dbReference>
<protein>
    <recommendedName>
        <fullName evidence="3">Pectinesterase</fullName>
    </recommendedName>
</protein>
<evidence type="ECO:0000313" key="2">
    <source>
        <dbReference type="Proteomes" id="UP000233551"/>
    </source>
</evidence>
<dbReference type="Proteomes" id="UP000233551">
    <property type="component" value="Unassembled WGS sequence"/>
</dbReference>
<gene>
    <name evidence="1" type="ORF">CRG98_047590</name>
</gene>
<comment type="caution">
    <text evidence="1">The sequence shown here is derived from an EMBL/GenBank/DDBJ whole genome shotgun (WGS) entry which is preliminary data.</text>
</comment>
<evidence type="ECO:0000313" key="1">
    <source>
        <dbReference type="EMBL" id="PKI32027.1"/>
    </source>
</evidence>
<dbReference type="AlphaFoldDB" id="A0A2I0HJX1"/>
<proteinExistence type="predicted"/>
<evidence type="ECO:0008006" key="3">
    <source>
        <dbReference type="Google" id="ProtNLM"/>
    </source>
</evidence>
<name>A0A2I0HJX1_PUNGR</name>
<dbReference type="Gene3D" id="2.160.20.10">
    <property type="entry name" value="Single-stranded right-handed beta-helix, Pectin lyase-like"/>
    <property type="match status" value="1"/>
</dbReference>
<dbReference type="InterPro" id="IPR012334">
    <property type="entry name" value="Pectin_lyas_fold"/>
</dbReference>